<dbReference type="InterPro" id="IPR029058">
    <property type="entry name" value="AB_hydrolase_fold"/>
</dbReference>
<dbReference type="InterPro" id="IPR000639">
    <property type="entry name" value="Epox_hydrolase-like"/>
</dbReference>
<dbReference type="PANTHER" id="PTHR46438:SF11">
    <property type="entry name" value="LIPASE-RELATED"/>
    <property type="match status" value="1"/>
</dbReference>
<proteinExistence type="predicted"/>
<dbReference type="EMBL" id="CP054706">
    <property type="protein sequence ID" value="QQK80123.1"/>
    <property type="molecule type" value="Genomic_DNA"/>
</dbReference>
<evidence type="ECO:0000313" key="2">
    <source>
        <dbReference type="EMBL" id="QQK80123.1"/>
    </source>
</evidence>
<evidence type="ECO:0000313" key="3">
    <source>
        <dbReference type="Proteomes" id="UP000595349"/>
    </source>
</evidence>
<accession>A0A7T6ZAV3</accession>
<gene>
    <name evidence="2" type="ORF">HUG20_09620</name>
</gene>
<sequence length="281" mass="31760">MSYVDRYPVQPEEMNVQHYPATNNTIGNDAPPRLFVLIHGFLSSAYSFQALIPELCFYGEVVTFDLPGFGKSKKTLQYRYSYAQYALTVNAIIKPYVTEKTEVIPVGHSMGGQIALRLPKIMLRPPKKIVLLASSGSIARLPFWLRTTTYFPFFSTLLRRYIRKHDVRNILHEVIYDSSIITDGHVSAYEEPLREKAMYQALAKFIRHREGDLTTAELADIHVPVLLLWGEADSIVPLKVGEKLVSALPCATLSVYPKTGHLLPEEMPKETAKAIRSFTEA</sequence>
<dbReference type="KEGG" id="scib:HUG20_09620"/>
<dbReference type="GO" id="GO:0016787">
    <property type="term" value="F:hydrolase activity"/>
    <property type="evidence" value="ECO:0007669"/>
    <property type="project" value="UniProtKB-KW"/>
</dbReference>
<dbReference type="PANTHER" id="PTHR46438">
    <property type="entry name" value="ALPHA/BETA-HYDROLASES SUPERFAMILY PROTEIN"/>
    <property type="match status" value="1"/>
</dbReference>
<dbReference type="RefSeq" id="WP_200090297.1">
    <property type="nucleotide sequence ID" value="NZ_CP054706.1"/>
</dbReference>
<name>A0A7T6ZAV3_9BACI</name>
<dbReference type="PRINTS" id="PR00111">
    <property type="entry name" value="ABHYDROLASE"/>
</dbReference>
<protein>
    <submittedName>
        <fullName evidence="2">Alpha/beta hydrolase</fullName>
    </submittedName>
</protein>
<evidence type="ECO:0000259" key="1">
    <source>
        <dbReference type="Pfam" id="PF12697"/>
    </source>
</evidence>
<dbReference type="InterPro" id="IPR000073">
    <property type="entry name" value="AB_hydrolase_1"/>
</dbReference>
<dbReference type="AlphaFoldDB" id="A0A7T6ZAV3"/>
<dbReference type="SUPFAM" id="SSF53474">
    <property type="entry name" value="alpha/beta-Hydrolases"/>
    <property type="match status" value="1"/>
</dbReference>
<organism evidence="2 3">
    <name type="scientific">Salicibibacter cibi</name>
    <dbReference type="NCBI Taxonomy" id="2743001"/>
    <lineage>
        <taxon>Bacteria</taxon>
        <taxon>Bacillati</taxon>
        <taxon>Bacillota</taxon>
        <taxon>Bacilli</taxon>
        <taxon>Bacillales</taxon>
        <taxon>Bacillaceae</taxon>
        <taxon>Salicibibacter</taxon>
    </lineage>
</organism>
<feature type="domain" description="AB hydrolase-1" evidence="1">
    <location>
        <begin position="35"/>
        <end position="274"/>
    </location>
</feature>
<keyword evidence="3" id="KW-1185">Reference proteome</keyword>
<keyword evidence="2" id="KW-0378">Hydrolase</keyword>
<reference evidence="2 3" key="1">
    <citation type="submission" date="2020-06" db="EMBL/GenBank/DDBJ databases">
        <title>Genomic analysis of Salicibibacter sp. NKC21-4.</title>
        <authorList>
            <person name="Oh Y.J."/>
        </authorList>
    </citation>
    <scope>NUCLEOTIDE SEQUENCE [LARGE SCALE GENOMIC DNA]</scope>
    <source>
        <strain evidence="2 3">NKC21-4</strain>
    </source>
</reference>
<dbReference type="Gene3D" id="3.40.50.1820">
    <property type="entry name" value="alpha/beta hydrolase"/>
    <property type="match status" value="1"/>
</dbReference>
<dbReference type="Proteomes" id="UP000595349">
    <property type="component" value="Chromosome"/>
</dbReference>
<dbReference type="Pfam" id="PF12697">
    <property type="entry name" value="Abhydrolase_6"/>
    <property type="match status" value="1"/>
</dbReference>
<dbReference type="PRINTS" id="PR00412">
    <property type="entry name" value="EPOXHYDRLASE"/>
</dbReference>